<sequence length="156" mass="17347">MSLPTESIPHRLPSESETQLSQQSSRTLAAHLPQNGTTRTFKIVDDNGEENAIELPASALHLLTEMLSQMAQGNAVTVVPIPAELTTQEAANLLNVSRPHLVKLLEAGEIPFHKVGTHRRVRFEDLMRYKENINQKRMEALDELTAQAQALNLGYD</sequence>
<dbReference type="InterPro" id="IPR009061">
    <property type="entry name" value="DNA-bd_dom_put_sf"/>
</dbReference>
<protein>
    <submittedName>
        <fullName evidence="3">Helix-turn-helix domain-containing protein</fullName>
    </submittedName>
</protein>
<dbReference type="EMBL" id="CP042326">
    <property type="protein sequence ID" value="QDZ41023.1"/>
    <property type="molecule type" value="Genomic_DNA"/>
</dbReference>
<organism evidence="3 4">
    <name type="scientific">Euhalothece natronophila Z-M001</name>
    <dbReference type="NCBI Taxonomy" id="522448"/>
    <lineage>
        <taxon>Bacteria</taxon>
        <taxon>Bacillati</taxon>
        <taxon>Cyanobacteriota</taxon>
        <taxon>Cyanophyceae</taxon>
        <taxon>Oscillatoriophycideae</taxon>
        <taxon>Chroococcales</taxon>
        <taxon>Halothecacae</taxon>
        <taxon>Halothece cluster</taxon>
        <taxon>Euhalothece</taxon>
    </lineage>
</organism>
<evidence type="ECO:0000259" key="2">
    <source>
        <dbReference type="Pfam" id="PF12728"/>
    </source>
</evidence>
<dbReference type="Pfam" id="PF12728">
    <property type="entry name" value="HTH_17"/>
    <property type="match status" value="1"/>
</dbReference>
<proteinExistence type="predicted"/>
<evidence type="ECO:0000256" key="1">
    <source>
        <dbReference type="SAM" id="MobiDB-lite"/>
    </source>
</evidence>
<dbReference type="KEGG" id="enn:FRE64_14385"/>
<dbReference type="RefSeq" id="WP_146296862.1">
    <property type="nucleotide sequence ID" value="NZ_CP042326.1"/>
</dbReference>
<dbReference type="GO" id="GO:0003677">
    <property type="term" value="F:DNA binding"/>
    <property type="evidence" value="ECO:0007669"/>
    <property type="project" value="InterPro"/>
</dbReference>
<accession>A0A5B8NP09</accession>
<evidence type="ECO:0000313" key="4">
    <source>
        <dbReference type="Proteomes" id="UP000318453"/>
    </source>
</evidence>
<feature type="compositionally biased region" description="Low complexity" evidence="1">
    <location>
        <begin position="15"/>
        <end position="25"/>
    </location>
</feature>
<feature type="region of interest" description="Disordered" evidence="1">
    <location>
        <begin position="1"/>
        <end position="25"/>
    </location>
</feature>
<dbReference type="AlphaFoldDB" id="A0A5B8NP09"/>
<dbReference type="InterPro" id="IPR041657">
    <property type="entry name" value="HTH_17"/>
</dbReference>
<feature type="domain" description="Helix-turn-helix" evidence="2">
    <location>
        <begin position="85"/>
        <end position="132"/>
    </location>
</feature>
<keyword evidence="4" id="KW-1185">Reference proteome</keyword>
<reference evidence="3" key="1">
    <citation type="submission" date="2019-08" db="EMBL/GenBank/DDBJ databases">
        <title>Carotenoids and Carotenoid Binding Proteins in the Halophilic Cyanobacterium Euhalothece sp. ZM00.</title>
        <authorList>
            <person name="Cho S.M."/>
            <person name="Song J.Y."/>
            <person name="Park Y.-I."/>
        </authorList>
    </citation>
    <scope>NUCLEOTIDE SEQUENCE [LARGE SCALE GENOMIC DNA]</scope>
    <source>
        <strain evidence="3">Z-M001</strain>
    </source>
</reference>
<gene>
    <name evidence="3" type="ORF">FRE64_14385</name>
</gene>
<evidence type="ECO:0000313" key="3">
    <source>
        <dbReference type="EMBL" id="QDZ41023.1"/>
    </source>
</evidence>
<dbReference type="Proteomes" id="UP000318453">
    <property type="component" value="Chromosome"/>
</dbReference>
<name>A0A5B8NP09_9CHRO</name>
<dbReference type="NCBIfam" id="TIGR01764">
    <property type="entry name" value="excise"/>
    <property type="match status" value="1"/>
</dbReference>
<dbReference type="InterPro" id="IPR010093">
    <property type="entry name" value="SinI_DNA-bd"/>
</dbReference>
<dbReference type="OrthoDB" id="26212at2"/>
<dbReference type="SUPFAM" id="SSF46955">
    <property type="entry name" value="Putative DNA-binding domain"/>
    <property type="match status" value="1"/>
</dbReference>